<gene>
    <name evidence="2" type="ORF">Ahu01nite_000590</name>
</gene>
<dbReference type="EMBL" id="BOMN01000001">
    <property type="protein sequence ID" value="GIE16957.1"/>
    <property type="molecule type" value="Genomic_DNA"/>
</dbReference>
<keyword evidence="3" id="KW-1185">Reference proteome</keyword>
<comment type="caution">
    <text evidence="2">The sequence shown here is derived from an EMBL/GenBank/DDBJ whole genome shotgun (WGS) entry which is preliminary data.</text>
</comment>
<evidence type="ECO:0008006" key="4">
    <source>
        <dbReference type="Google" id="ProtNLM"/>
    </source>
</evidence>
<accession>A0ABQ3ZFC7</accession>
<sequence>MGRCRGGTKVKVIDNGSFANVGVGSASDVKIIDNSGKVPRLQGNPADVVRPGGNDTASPDRESAWPSD</sequence>
<feature type="compositionally biased region" description="Basic and acidic residues" evidence="1">
    <location>
        <begin position="58"/>
        <end position="68"/>
    </location>
</feature>
<feature type="region of interest" description="Disordered" evidence="1">
    <location>
        <begin position="36"/>
        <end position="68"/>
    </location>
</feature>
<organism evidence="2 3">
    <name type="scientific">Winogradskya humida</name>
    <dbReference type="NCBI Taxonomy" id="113566"/>
    <lineage>
        <taxon>Bacteria</taxon>
        <taxon>Bacillati</taxon>
        <taxon>Actinomycetota</taxon>
        <taxon>Actinomycetes</taxon>
        <taxon>Micromonosporales</taxon>
        <taxon>Micromonosporaceae</taxon>
        <taxon>Winogradskya</taxon>
    </lineage>
</organism>
<name>A0ABQ3ZFC7_9ACTN</name>
<dbReference type="Proteomes" id="UP000603200">
    <property type="component" value="Unassembled WGS sequence"/>
</dbReference>
<evidence type="ECO:0000313" key="3">
    <source>
        <dbReference type="Proteomes" id="UP000603200"/>
    </source>
</evidence>
<evidence type="ECO:0000256" key="1">
    <source>
        <dbReference type="SAM" id="MobiDB-lite"/>
    </source>
</evidence>
<proteinExistence type="predicted"/>
<reference evidence="2 3" key="1">
    <citation type="submission" date="2021-01" db="EMBL/GenBank/DDBJ databases">
        <title>Whole genome shotgun sequence of Actinoplanes humidus NBRC 14915.</title>
        <authorList>
            <person name="Komaki H."/>
            <person name="Tamura T."/>
        </authorList>
    </citation>
    <scope>NUCLEOTIDE SEQUENCE [LARGE SCALE GENOMIC DNA]</scope>
    <source>
        <strain evidence="2 3">NBRC 14915</strain>
    </source>
</reference>
<protein>
    <recommendedName>
        <fullName evidence="4">Pectate lyase</fullName>
    </recommendedName>
</protein>
<evidence type="ECO:0000313" key="2">
    <source>
        <dbReference type="EMBL" id="GIE16957.1"/>
    </source>
</evidence>